<keyword evidence="5" id="KW-1185">Reference proteome</keyword>
<comment type="subcellular location">
    <subcellularLocation>
        <location evidence="1">Cytoplasm</location>
    </subcellularLocation>
</comment>
<dbReference type="PANTHER" id="PTHR46127">
    <property type="entry name" value="CILIA- AND FLAGELLA-ASSOCIATED PROTEIN 65"/>
    <property type="match status" value="1"/>
</dbReference>
<dbReference type="InterPro" id="IPR052614">
    <property type="entry name" value="CFAP65"/>
</dbReference>
<organism evidence="4 5">
    <name type="scientific">Tunturiibacter empetritectus</name>
    <dbReference type="NCBI Taxonomy" id="3069691"/>
    <lineage>
        <taxon>Bacteria</taxon>
        <taxon>Pseudomonadati</taxon>
        <taxon>Acidobacteriota</taxon>
        <taxon>Terriglobia</taxon>
        <taxon>Terriglobales</taxon>
        <taxon>Acidobacteriaceae</taxon>
        <taxon>Tunturiibacter</taxon>
    </lineage>
</organism>
<dbReference type="Proteomes" id="UP000568106">
    <property type="component" value="Unassembled WGS sequence"/>
</dbReference>
<gene>
    <name evidence="4" type="ORF">HDF09_004084</name>
</gene>
<dbReference type="Gene3D" id="2.60.40.10">
    <property type="entry name" value="Immunoglobulins"/>
    <property type="match status" value="4"/>
</dbReference>
<accession>A0A7W8MSV6</accession>
<sequence length="620" mass="59865">MSKPQGDFFTAVALDGQGNLYIASATGLVEKIDLADPPSLSFASTAVGATSSDSPQAVTVSNIGTAPLTFPVSATGNNPSISSGFVLGSSGSGACALLTPTSTTPGTLAASSACSIAVSFSPIAVGLDTGSIQLTDDSLNGVPNPTQTIPLTGTGTGVGAPQAVLSPTSLSFGDVTTGSTSASQSITLSNPGTSALTLTGLSVTGTNTTKFAQTNTCGTSLAAGASCVITVTFSPDVAGGYSASISIADNASGSPQIASLTGTGVAPAAPQAVLSPTSLAFGNTITGTTSATQGITLSNPGTAALTIAGITVIGSNATKFAQTNNCGGSLAAGSACTITVSFSPDVVGAYSASISVADNASGSPQTAALTGTGVAPASPQAVLSPTSLSFPNTTVGSSASALVAQLSNPGNASLAITGITIAGTGASAFTLTTTCGTSLAASATCSISVVFTPSSSTTYAAFVSVADNASGSPHTAQLSGSGVAALVPDFSITATNSPQTIARGASGQYTIALAPANGSFPSAINLSISGLPTGVTGTFSPASVTPNGNAASSTLTVAVSNSFAATSSSPFRRFDRSRVGEGGAAIAFAVLLMPWFKRKRIRPLALQVLLAVMLVGGIIV</sequence>
<dbReference type="EMBL" id="JACHDY010000008">
    <property type="protein sequence ID" value="MBB5319376.1"/>
    <property type="molecule type" value="Genomic_DNA"/>
</dbReference>
<proteinExistence type="predicted"/>
<dbReference type="InterPro" id="IPR031549">
    <property type="entry name" value="ASH"/>
</dbReference>
<dbReference type="Pfam" id="PF15780">
    <property type="entry name" value="ASH"/>
    <property type="match status" value="3"/>
</dbReference>
<dbReference type="PANTHER" id="PTHR46127:SF1">
    <property type="entry name" value="CILIA- AND FLAGELLA-ASSOCIATED PROTEIN 65"/>
    <property type="match status" value="1"/>
</dbReference>
<evidence type="ECO:0000313" key="5">
    <source>
        <dbReference type="Proteomes" id="UP000568106"/>
    </source>
</evidence>
<feature type="domain" description="Abnormal spindle-like microcephaly-associated protein ASH" evidence="3">
    <location>
        <begin position="273"/>
        <end position="365"/>
    </location>
</feature>
<feature type="domain" description="Abnormal spindle-like microcephaly-associated protein ASH" evidence="3">
    <location>
        <begin position="382"/>
        <end position="474"/>
    </location>
</feature>
<name>A0A7W8MSV6_9BACT</name>
<dbReference type="GO" id="GO:0005737">
    <property type="term" value="C:cytoplasm"/>
    <property type="evidence" value="ECO:0007669"/>
    <property type="project" value="UniProtKB-SubCell"/>
</dbReference>
<evidence type="ECO:0000256" key="1">
    <source>
        <dbReference type="ARBA" id="ARBA00004496"/>
    </source>
</evidence>
<evidence type="ECO:0000313" key="4">
    <source>
        <dbReference type="EMBL" id="MBB5319376.1"/>
    </source>
</evidence>
<dbReference type="AlphaFoldDB" id="A0A7W8MSV6"/>
<protein>
    <recommendedName>
        <fullName evidence="3">Abnormal spindle-like microcephaly-associated protein ASH domain-containing protein</fullName>
    </recommendedName>
</protein>
<comment type="caution">
    <text evidence="4">The sequence shown here is derived from an EMBL/GenBank/DDBJ whole genome shotgun (WGS) entry which is preliminary data.</text>
</comment>
<evidence type="ECO:0000259" key="3">
    <source>
        <dbReference type="Pfam" id="PF15780"/>
    </source>
</evidence>
<feature type="domain" description="Abnormal spindle-like microcephaly-associated protein ASH" evidence="3">
    <location>
        <begin position="164"/>
        <end position="257"/>
    </location>
</feature>
<reference evidence="4" key="1">
    <citation type="submission" date="2020-08" db="EMBL/GenBank/DDBJ databases">
        <title>Genomic Encyclopedia of Type Strains, Phase IV (KMG-V): Genome sequencing to study the core and pangenomes of soil and plant-associated prokaryotes.</title>
        <authorList>
            <person name="Whitman W."/>
        </authorList>
    </citation>
    <scope>NUCLEOTIDE SEQUENCE [LARGE SCALE GENOMIC DNA]</scope>
    <source>
        <strain evidence="4">M8UP27</strain>
    </source>
</reference>
<dbReference type="InterPro" id="IPR013783">
    <property type="entry name" value="Ig-like_fold"/>
</dbReference>
<dbReference type="NCBIfam" id="NF012200">
    <property type="entry name" value="choice_anch_D"/>
    <property type="match status" value="4"/>
</dbReference>
<evidence type="ECO:0000256" key="2">
    <source>
        <dbReference type="ARBA" id="ARBA00022490"/>
    </source>
</evidence>
<keyword evidence="2" id="KW-0963">Cytoplasm</keyword>